<dbReference type="PANTHER" id="PTHR13416:SF2">
    <property type="entry name" value="TRANSMEMBRANE PROTEIN 43"/>
    <property type="match status" value="1"/>
</dbReference>
<dbReference type="AlphaFoldDB" id="A0A258FTF4"/>
<comment type="subcellular location">
    <subcellularLocation>
        <location evidence="1">Endomembrane system</location>
        <topology evidence="1">Multi-pass membrane protein</topology>
    </subcellularLocation>
    <subcellularLocation>
        <location evidence="2">Endoplasmic reticulum membrane</location>
    </subcellularLocation>
</comment>
<proteinExistence type="predicted"/>
<feature type="transmembrane region" description="Helical" evidence="7">
    <location>
        <begin position="291"/>
        <end position="322"/>
    </location>
</feature>
<evidence type="ECO:0000256" key="7">
    <source>
        <dbReference type="SAM" id="Phobius"/>
    </source>
</evidence>
<evidence type="ECO:0000256" key="6">
    <source>
        <dbReference type="ARBA" id="ARBA00023136"/>
    </source>
</evidence>
<feature type="transmembrane region" description="Helical" evidence="7">
    <location>
        <begin position="20"/>
        <end position="40"/>
    </location>
</feature>
<dbReference type="PANTHER" id="PTHR13416">
    <property type="match status" value="1"/>
</dbReference>
<evidence type="ECO:0000256" key="4">
    <source>
        <dbReference type="ARBA" id="ARBA00022824"/>
    </source>
</evidence>
<keyword evidence="3 7" id="KW-0812">Transmembrane</keyword>
<evidence type="ECO:0000256" key="5">
    <source>
        <dbReference type="ARBA" id="ARBA00022989"/>
    </source>
</evidence>
<dbReference type="Proteomes" id="UP000215595">
    <property type="component" value="Unassembled WGS sequence"/>
</dbReference>
<dbReference type="GO" id="GO:0012505">
    <property type="term" value="C:endomembrane system"/>
    <property type="evidence" value="ECO:0007669"/>
    <property type="project" value="UniProtKB-SubCell"/>
</dbReference>
<protein>
    <submittedName>
        <fullName evidence="8">Uncharacterized protein</fullName>
    </submittedName>
</protein>
<evidence type="ECO:0000313" key="8">
    <source>
        <dbReference type="EMBL" id="OYX35244.1"/>
    </source>
</evidence>
<gene>
    <name evidence="8" type="ORF">B7Z01_03115</name>
</gene>
<dbReference type="EMBL" id="NCEB01000005">
    <property type="protein sequence ID" value="OYX35244.1"/>
    <property type="molecule type" value="Genomic_DNA"/>
</dbReference>
<sequence>MPDQVTVTTNTSWFSRIGSAFAGVIVGIVMIFACVWGLAWNEGNAVKVARGLTEGAGVVVSVEPSPIVASNDQALVHVVGAVAVTAPIADPEFGVTATGVRLDRQVEMYQWQEESKSETRTKLGGGEETVTTYTYSRVWSGSAIDSSGFQSPAGHENPEMTIEGTTVFAEDATLGDFQLDETVLSQMDGAQALSLGAEQAEAIQSAAGQGRTLTVAQNRIYLGENPQVPAIGDTRVSYQVTPAAETSVVARQNGDGFLPYRARNGSEFLLVASGDVPAADMFQGAQDANDLIAWLIRIAGIVFLMVGFGLILAPFGVLADVLPLAGTIVRMGTGLIGFVLGLTVGTITIALAWLAFRPITTAIILAVGGGIAFAVWRLGRGRAKKKLAAEVAAAPAA</sequence>
<evidence type="ECO:0000313" key="9">
    <source>
        <dbReference type="Proteomes" id="UP000215595"/>
    </source>
</evidence>
<dbReference type="InterPro" id="IPR012430">
    <property type="entry name" value="TMEM43_fam"/>
</dbReference>
<feature type="transmembrane region" description="Helical" evidence="7">
    <location>
        <begin position="362"/>
        <end position="379"/>
    </location>
</feature>
<organism evidence="8 9">
    <name type="scientific">Brevundimonas subvibrioides</name>
    <dbReference type="NCBI Taxonomy" id="74313"/>
    <lineage>
        <taxon>Bacteria</taxon>
        <taxon>Pseudomonadati</taxon>
        <taxon>Pseudomonadota</taxon>
        <taxon>Alphaproteobacteria</taxon>
        <taxon>Caulobacterales</taxon>
        <taxon>Caulobacteraceae</taxon>
        <taxon>Brevundimonas</taxon>
    </lineage>
</organism>
<evidence type="ECO:0000256" key="1">
    <source>
        <dbReference type="ARBA" id="ARBA00004127"/>
    </source>
</evidence>
<accession>A0A258FTF4</accession>
<comment type="caution">
    <text evidence="8">The sequence shown here is derived from an EMBL/GenBank/DDBJ whole genome shotgun (WGS) entry which is preliminary data.</text>
</comment>
<dbReference type="GO" id="GO:0006629">
    <property type="term" value="P:lipid metabolic process"/>
    <property type="evidence" value="ECO:0007669"/>
    <property type="project" value="TreeGrafter"/>
</dbReference>
<keyword evidence="6 7" id="KW-0472">Membrane</keyword>
<dbReference type="Pfam" id="PF07787">
    <property type="entry name" value="TMEM43"/>
    <property type="match status" value="1"/>
</dbReference>
<reference evidence="8 9" key="1">
    <citation type="submission" date="2017-03" db="EMBL/GenBank/DDBJ databases">
        <title>Lifting the veil on microbial sulfur biogeochemistry in mining wastewaters.</title>
        <authorList>
            <person name="Kantor R.S."/>
            <person name="Colenbrander Nelson T."/>
            <person name="Marshall S."/>
            <person name="Bennett D."/>
            <person name="Apte S."/>
            <person name="Camacho D."/>
            <person name="Thomas B.C."/>
            <person name="Warren L.A."/>
            <person name="Banfield J.F."/>
        </authorList>
    </citation>
    <scope>NUCLEOTIDE SEQUENCE [LARGE SCALE GENOMIC DNA]</scope>
    <source>
        <strain evidence="8">32-69-9</strain>
    </source>
</reference>
<name>A0A258FTF4_9CAUL</name>
<keyword evidence="4" id="KW-0256">Endoplasmic reticulum</keyword>
<dbReference type="GO" id="GO:0071763">
    <property type="term" value="P:nuclear membrane organization"/>
    <property type="evidence" value="ECO:0007669"/>
    <property type="project" value="TreeGrafter"/>
</dbReference>
<feature type="transmembrane region" description="Helical" evidence="7">
    <location>
        <begin position="334"/>
        <end position="356"/>
    </location>
</feature>
<evidence type="ECO:0000256" key="2">
    <source>
        <dbReference type="ARBA" id="ARBA00004586"/>
    </source>
</evidence>
<keyword evidence="5 7" id="KW-1133">Transmembrane helix</keyword>
<evidence type="ECO:0000256" key="3">
    <source>
        <dbReference type="ARBA" id="ARBA00022692"/>
    </source>
</evidence>